<dbReference type="PIRSF" id="PIRSF032131">
    <property type="entry name" value="UCP032131"/>
    <property type="match status" value="1"/>
</dbReference>
<dbReference type="InterPro" id="IPR009562">
    <property type="entry name" value="DUF1178"/>
</dbReference>
<dbReference type="STRING" id="1094558.ME5_00862"/>
<keyword evidence="2" id="KW-1185">Reference proteome</keyword>
<dbReference type="EMBL" id="AIMB01000007">
    <property type="protein sequence ID" value="EJF90461.1"/>
    <property type="molecule type" value="Genomic_DNA"/>
</dbReference>
<dbReference type="Pfam" id="PF06676">
    <property type="entry name" value="DUF1178"/>
    <property type="match status" value="1"/>
</dbReference>
<accession>J0QWS4</accession>
<proteinExistence type="predicted"/>
<gene>
    <name evidence="1" type="ORF">ME5_00862</name>
</gene>
<reference evidence="1 2" key="1">
    <citation type="submission" date="2012-03" db="EMBL/GenBank/DDBJ databases">
        <title>The Genome Sequence of Bartonella tamiae Th239.</title>
        <authorList>
            <consortium name="The Broad Institute Genome Sequencing Platform"/>
            <consortium name="The Broad Institute Genome Sequencing Center for Infectious Disease"/>
            <person name="Feldgarden M."/>
            <person name="Kirby J."/>
            <person name="Kosoy M."/>
            <person name="Birtles R."/>
            <person name="Probert W.S."/>
            <person name="Chiaraviglio L."/>
            <person name="Young S.K."/>
            <person name="Zeng Q."/>
            <person name="Gargeya S."/>
            <person name="Fitzgerald M."/>
            <person name="Haas B."/>
            <person name="Abouelleil A."/>
            <person name="Alvarado L."/>
            <person name="Arachchi H.M."/>
            <person name="Berlin A."/>
            <person name="Chapman S.B."/>
            <person name="Gearin G."/>
            <person name="Goldberg J."/>
            <person name="Griggs A."/>
            <person name="Gujja S."/>
            <person name="Hansen M."/>
            <person name="Heiman D."/>
            <person name="Howarth C."/>
            <person name="Larimer J."/>
            <person name="Lui A."/>
            <person name="MacDonald P.J.P."/>
            <person name="McCowen C."/>
            <person name="Montmayeur A."/>
            <person name="Murphy C."/>
            <person name="Neiman D."/>
            <person name="Pearson M."/>
            <person name="Priest M."/>
            <person name="Roberts A."/>
            <person name="Saif S."/>
            <person name="Shea T."/>
            <person name="Sisk P."/>
            <person name="Stolte C."/>
            <person name="Sykes S."/>
            <person name="Wortman J."/>
            <person name="Nusbaum C."/>
            <person name="Birren B."/>
        </authorList>
    </citation>
    <scope>NUCLEOTIDE SEQUENCE [LARGE SCALE GENOMIC DNA]</scope>
    <source>
        <strain evidence="1 2">Th239</strain>
    </source>
</reference>
<protein>
    <submittedName>
        <fullName evidence="1">Uncharacterized protein</fullName>
    </submittedName>
</protein>
<evidence type="ECO:0000313" key="1">
    <source>
        <dbReference type="EMBL" id="EJF90461.1"/>
    </source>
</evidence>
<name>J0QWS4_9HYPH</name>
<dbReference type="eggNOG" id="COG5319">
    <property type="taxonomic scope" value="Bacteria"/>
</dbReference>
<sequence>MIRFALHCHQAHEFDGWFRNNEDFVKQKNANQIACPQCGSHRVDKVLMAPAVKNTKQNEPIYASITQKEKELITKIHAWSRQVRQKADNVGDRFAEEARRIHFGETSARSIYGQATADDVSSLLDDGVDILPLPHLPEDKN</sequence>
<dbReference type="Proteomes" id="UP000008952">
    <property type="component" value="Unassembled WGS sequence"/>
</dbReference>
<evidence type="ECO:0000313" key="2">
    <source>
        <dbReference type="Proteomes" id="UP000008952"/>
    </source>
</evidence>
<dbReference type="HOGENOM" id="CLU_112041_1_0_5"/>
<comment type="caution">
    <text evidence="1">The sequence shown here is derived from an EMBL/GenBank/DDBJ whole genome shotgun (WGS) entry which is preliminary data.</text>
</comment>
<dbReference type="RefSeq" id="WP_008038809.1">
    <property type="nucleotide sequence ID" value="NZ_JH725147.1"/>
</dbReference>
<dbReference type="AlphaFoldDB" id="J0QWS4"/>
<dbReference type="OrthoDB" id="9799894at2"/>
<organism evidence="1 2">
    <name type="scientific">Bartonella tamiae Th239</name>
    <dbReference type="NCBI Taxonomy" id="1094558"/>
    <lineage>
        <taxon>Bacteria</taxon>
        <taxon>Pseudomonadati</taxon>
        <taxon>Pseudomonadota</taxon>
        <taxon>Alphaproteobacteria</taxon>
        <taxon>Hyphomicrobiales</taxon>
        <taxon>Bartonellaceae</taxon>
        <taxon>Bartonella</taxon>
    </lineage>
</organism>
<dbReference type="PATRIC" id="fig|1094558.3.peg.947"/>